<dbReference type="EMBL" id="CAJOBJ010358732">
    <property type="protein sequence ID" value="CAF5216517.1"/>
    <property type="molecule type" value="Genomic_DNA"/>
</dbReference>
<dbReference type="Proteomes" id="UP000681720">
    <property type="component" value="Unassembled WGS sequence"/>
</dbReference>
<evidence type="ECO:0000313" key="2">
    <source>
        <dbReference type="Proteomes" id="UP000681720"/>
    </source>
</evidence>
<organism evidence="1 2">
    <name type="scientific">Rotaria magnacalcarata</name>
    <dbReference type="NCBI Taxonomy" id="392030"/>
    <lineage>
        <taxon>Eukaryota</taxon>
        <taxon>Metazoa</taxon>
        <taxon>Spiralia</taxon>
        <taxon>Gnathifera</taxon>
        <taxon>Rotifera</taxon>
        <taxon>Eurotatoria</taxon>
        <taxon>Bdelloidea</taxon>
        <taxon>Philodinida</taxon>
        <taxon>Philodinidae</taxon>
        <taxon>Rotaria</taxon>
    </lineage>
</organism>
<feature type="non-terminal residue" evidence="1">
    <location>
        <position position="1"/>
    </location>
</feature>
<accession>A0A8S3JBC3</accession>
<gene>
    <name evidence="1" type="ORF">GIL414_LOCUS81918</name>
</gene>
<name>A0A8S3JBC3_9BILA</name>
<dbReference type="AlphaFoldDB" id="A0A8S3JBC3"/>
<protein>
    <submittedName>
        <fullName evidence="1">Uncharacterized protein</fullName>
    </submittedName>
</protein>
<comment type="caution">
    <text evidence="1">The sequence shown here is derived from an EMBL/GenBank/DDBJ whole genome shotgun (WGS) entry which is preliminary data.</text>
</comment>
<sequence>MYWANSTEQEILQNILLTTIHQLFHFQRTSLNNNTLSFFIGLKQINRIKRWESN</sequence>
<proteinExistence type="predicted"/>
<evidence type="ECO:0000313" key="1">
    <source>
        <dbReference type="EMBL" id="CAF5216517.1"/>
    </source>
</evidence>
<reference evidence="1" key="1">
    <citation type="submission" date="2021-02" db="EMBL/GenBank/DDBJ databases">
        <authorList>
            <person name="Nowell W R."/>
        </authorList>
    </citation>
    <scope>NUCLEOTIDE SEQUENCE</scope>
</reference>